<dbReference type="InterPro" id="IPR013740">
    <property type="entry name" value="Redoxin"/>
</dbReference>
<evidence type="ECO:0000259" key="2">
    <source>
        <dbReference type="PROSITE" id="PS51352"/>
    </source>
</evidence>
<dbReference type="GO" id="GO:0016491">
    <property type="term" value="F:oxidoreductase activity"/>
    <property type="evidence" value="ECO:0007669"/>
    <property type="project" value="InterPro"/>
</dbReference>
<feature type="signal peptide" evidence="1">
    <location>
        <begin position="1"/>
        <end position="15"/>
    </location>
</feature>
<dbReference type="InterPro" id="IPR036249">
    <property type="entry name" value="Thioredoxin-like_sf"/>
</dbReference>
<protein>
    <submittedName>
        <fullName evidence="3">Thioredoxin family protein</fullName>
    </submittedName>
</protein>
<dbReference type="InterPro" id="IPR013766">
    <property type="entry name" value="Thioredoxin_domain"/>
</dbReference>
<proteinExistence type="predicted"/>
<feature type="chain" id="PRO_5026997716" evidence="1">
    <location>
        <begin position="16"/>
        <end position="198"/>
    </location>
</feature>
<dbReference type="Proteomes" id="UP000320948">
    <property type="component" value="Unassembled WGS sequence"/>
</dbReference>
<dbReference type="PROSITE" id="PS51352">
    <property type="entry name" value="THIOREDOXIN_2"/>
    <property type="match status" value="1"/>
</dbReference>
<dbReference type="Gene3D" id="3.40.30.10">
    <property type="entry name" value="Glutaredoxin"/>
    <property type="match status" value="1"/>
</dbReference>
<dbReference type="SUPFAM" id="SSF52833">
    <property type="entry name" value="Thioredoxin-like"/>
    <property type="match status" value="1"/>
</dbReference>
<dbReference type="InterPro" id="IPR047262">
    <property type="entry name" value="PRX-like1"/>
</dbReference>
<evidence type="ECO:0000256" key="1">
    <source>
        <dbReference type="SAM" id="SignalP"/>
    </source>
</evidence>
<name>A0A6N4RD99_BLAVI</name>
<reference evidence="3 4" key="1">
    <citation type="journal article" date="2017" name="Nat. Commun.">
        <title>In situ click chemistry generation of cyclooxygenase-2 inhibitors.</title>
        <authorList>
            <person name="Bhardwaj A."/>
            <person name="Kaur J."/>
            <person name="Wuest M."/>
            <person name="Wuest F."/>
        </authorList>
    </citation>
    <scope>NUCLEOTIDE SEQUENCE [LARGE SCALE GENOMIC DNA]</scope>
    <source>
        <strain evidence="3">S2_018_000_R2_106</strain>
    </source>
</reference>
<comment type="caution">
    <text evidence="3">The sequence shown here is derived from an EMBL/GenBank/DDBJ whole genome shotgun (WGS) entry which is preliminary data.</text>
</comment>
<evidence type="ECO:0000313" key="4">
    <source>
        <dbReference type="Proteomes" id="UP000320948"/>
    </source>
</evidence>
<dbReference type="PANTHER" id="PTHR43640:SF1">
    <property type="entry name" value="THIOREDOXIN-DEPENDENT PEROXIREDOXIN"/>
    <property type="match status" value="1"/>
</dbReference>
<gene>
    <name evidence="3" type="ORF">DI628_07755</name>
</gene>
<dbReference type="AlphaFoldDB" id="A0A6N4RD99"/>
<feature type="domain" description="Thioredoxin" evidence="2">
    <location>
        <begin position="20"/>
        <end position="169"/>
    </location>
</feature>
<accession>A0A6N4RD99</accession>
<keyword evidence="1" id="KW-0732">Signal</keyword>
<evidence type="ECO:0000313" key="3">
    <source>
        <dbReference type="EMBL" id="TKW60986.1"/>
    </source>
</evidence>
<sequence>MAFTAAMLGAAMANAADAPYKLGTTIPASQTFSDAAGKVRTFGEFRGNPVVLEWTNPGCPFVKKHYDSGNMTKLQADAIAGGATWITVNSGAPGKQGYLDPKTAETEAKKLGYKSSVVVPDAEGKLGQAFGAETTPHMYILDKDGKLVYMGAIDSIPSFDKADIAKADNYVSKALTEVKAGKAVTTAQTKAYGCSVKY</sequence>
<organism evidence="3 4">
    <name type="scientific">Blastochloris viridis</name>
    <name type="common">Rhodopseudomonas viridis</name>
    <dbReference type="NCBI Taxonomy" id="1079"/>
    <lineage>
        <taxon>Bacteria</taxon>
        <taxon>Pseudomonadati</taxon>
        <taxon>Pseudomonadota</taxon>
        <taxon>Alphaproteobacteria</taxon>
        <taxon>Hyphomicrobiales</taxon>
        <taxon>Blastochloridaceae</taxon>
        <taxon>Blastochloris</taxon>
    </lineage>
</organism>
<dbReference type="EMBL" id="VAFM01000002">
    <property type="protein sequence ID" value="TKW60986.1"/>
    <property type="molecule type" value="Genomic_DNA"/>
</dbReference>
<dbReference type="Pfam" id="PF08534">
    <property type="entry name" value="Redoxin"/>
    <property type="match status" value="1"/>
</dbReference>
<dbReference type="PANTHER" id="PTHR43640">
    <property type="entry name" value="OS07G0260300 PROTEIN"/>
    <property type="match status" value="1"/>
</dbReference>